<name>E9GJG1_DAPPU</name>
<organism evidence="1 2">
    <name type="scientific">Daphnia pulex</name>
    <name type="common">Water flea</name>
    <dbReference type="NCBI Taxonomy" id="6669"/>
    <lineage>
        <taxon>Eukaryota</taxon>
        <taxon>Metazoa</taxon>
        <taxon>Ecdysozoa</taxon>
        <taxon>Arthropoda</taxon>
        <taxon>Crustacea</taxon>
        <taxon>Branchiopoda</taxon>
        <taxon>Diplostraca</taxon>
        <taxon>Cladocera</taxon>
        <taxon>Anomopoda</taxon>
        <taxon>Daphniidae</taxon>
        <taxon>Daphnia</taxon>
    </lineage>
</organism>
<sequence>MSNQKHPIHSLFKFNAESKESKCMVSGCRDSFKGKYSTSLIRHAEKKHLEEYVHLLAAHKKNNAQPNTKKTVRRNATEVLLQKGC</sequence>
<evidence type="ECO:0000313" key="1">
    <source>
        <dbReference type="EMBL" id="EFX80453.1"/>
    </source>
</evidence>
<dbReference type="KEGG" id="dpx:DAPPUDRAFT_304043"/>
<accession>E9GJG1</accession>
<evidence type="ECO:0000313" key="2">
    <source>
        <dbReference type="Proteomes" id="UP000000305"/>
    </source>
</evidence>
<gene>
    <name evidence="1" type="ORF">DAPPUDRAFT_304043</name>
</gene>
<dbReference type="AlphaFoldDB" id="E9GJG1"/>
<dbReference type="HOGENOM" id="CLU_2514948_0_0_1"/>
<keyword evidence="2" id="KW-1185">Reference proteome</keyword>
<proteinExistence type="predicted"/>
<reference evidence="1 2" key="1">
    <citation type="journal article" date="2011" name="Science">
        <title>The ecoresponsive genome of Daphnia pulex.</title>
        <authorList>
            <person name="Colbourne J.K."/>
            <person name="Pfrender M.E."/>
            <person name="Gilbert D."/>
            <person name="Thomas W.K."/>
            <person name="Tucker A."/>
            <person name="Oakley T.H."/>
            <person name="Tokishita S."/>
            <person name="Aerts A."/>
            <person name="Arnold G.J."/>
            <person name="Basu M.K."/>
            <person name="Bauer D.J."/>
            <person name="Caceres C.E."/>
            <person name="Carmel L."/>
            <person name="Casola C."/>
            <person name="Choi J.H."/>
            <person name="Detter J.C."/>
            <person name="Dong Q."/>
            <person name="Dusheyko S."/>
            <person name="Eads B.D."/>
            <person name="Frohlich T."/>
            <person name="Geiler-Samerotte K.A."/>
            <person name="Gerlach D."/>
            <person name="Hatcher P."/>
            <person name="Jogdeo S."/>
            <person name="Krijgsveld J."/>
            <person name="Kriventseva E.V."/>
            <person name="Kultz D."/>
            <person name="Laforsch C."/>
            <person name="Lindquist E."/>
            <person name="Lopez J."/>
            <person name="Manak J.R."/>
            <person name="Muller J."/>
            <person name="Pangilinan J."/>
            <person name="Patwardhan R.P."/>
            <person name="Pitluck S."/>
            <person name="Pritham E.J."/>
            <person name="Rechtsteiner A."/>
            <person name="Rho M."/>
            <person name="Rogozin I.B."/>
            <person name="Sakarya O."/>
            <person name="Salamov A."/>
            <person name="Schaack S."/>
            <person name="Shapiro H."/>
            <person name="Shiga Y."/>
            <person name="Skalitzky C."/>
            <person name="Smith Z."/>
            <person name="Souvorov A."/>
            <person name="Sung W."/>
            <person name="Tang Z."/>
            <person name="Tsuchiya D."/>
            <person name="Tu H."/>
            <person name="Vos H."/>
            <person name="Wang M."/>
            <person name="Wolf Y.I."/>
            <person name="Yamagata H."/>
            <person name="Yamada T."/>
            <person name="Ye Y."/>
            <person name="Shaw J.R."/>
            <person name="Andrews J."/>
            <person name="Crease T.J."/>
            <person name="Tang H."/>
            <person name="Lucas S.M."/>
            <person name="Robertson H.M."/>
            <person name="Bork P."/>
            <person name="Koonin E.V."/>
            <person name="Zdobnov E.M."/>
            <person name="Grigoriev I.V."/>
            <person name="Lynch M."/>
            <person name="Boore J.L."/>
        </authorList>
    </citation>
    <scope>NUCLEOTIDE SEQUENCE [LARGE SCALE GENOMIC DNA]</scope>
</reference>
<protein>
    <submittedName>
        <fullName evidence="1">Uncharacterized protein</fullName>
    </submittedName>
</protein>
<dbReference type="EMBL" id="GL732547">
    <property type="protein sequence ID" value="EFX80453.1"/>
    <property type="molecule type" value="Genomic_DNA"/>
</dbReference>
<dbReference type="InParanoid" id="E9GJG1"/>
<dbReference type="Proteomes" id="UP000000305">
    <property type="component" value="Unassembled WGS sequence"/>
</dbReference>